<organism evidence="1 2">
    <name type="scientific">Xyrichtys novacula</name>
    <name type="common">Pearly razorfish</name>
    <name type="synonym">Hemipteronotus novacula</name>
    <dbReference type="NCBI Taxonomy" id="13765"/>
    <lineage>
        <taxon>Eukaryota</taxon>
        <taxon>Metazoa</taxon>
        <taxon>Chordata</taxon>
        <taxon>Craniata</taxon>
        <taxon>Vertebrata</taxon>
        <taxon>Euteleostomi</taxon>
        <taxon>Actinopterygii</taxon>
        <taxon>Neopterygii</taxon>
        <taxon>Teleostei</taxon>
        <taxon>Neoteleostei</taxon>
        <taxon>Acanthomorphata</taxon>
        <taxon>Eupercaria</taxon>
        <taxon>Labriformes</taxon>
        <taxon>Labridae</taxon>
        <taxon>Xyrichtys</taxon>
    </lineage>
</organism>
<dbReference type="EMBL" id="OY660887">
    <property type="protein sequence ID" value="CAJ1087331.1"/>
    <property type="molecule type" value="Genomic_DNA"/>
</dbReference>
<gene>
    <name evidence="1" type="ORF">XNOV1_A001682</name>
</gene>
<reference evidence="1" key="1">
    <citation type="submission" date="2023-08" db="EMBL/GenBank/DDBJ databases">
        <authorList>
            <person name="Alioto T."/>
            <person name="Alioto T."/>
            <person name="Gomez Garrido J."/>
        </authorList>
    </citation>
    <scope>NUCLEOTIDE SEQUENCE</scope>
</reference>
<sequence>MLTTPDMKALLAQLLGTKMIEEFLHKAKQGWMTNPMIDGSEFNAYCDVMWRVLPDEEWRLKEQKKNIQWKLIQLQLGELLGDNIRHAVQSTNTPTRTPTHTPTTR</sequence>
<evidence type="ECO:0000313" key="2">
    <source>
        <dbReference type="Proteomes" id="UP001178508"/>
    </source>
</evidence>
<keyword evidence="2" id="KW-1185">Reference proteome</keyword>
<protein>
    <submittedName>
        <fullName evidence="1">Uncharacterized protein</fullName>
    </submittedName>
</protein>
<dbReference type="AlphaFoldDB" id="A0AAV1HQL0"/>
<evidence type="ECO:0000313" key="1">
    <source>
        <dbReference type="EMBL" id="CAJ1087331.1"/>
    </source>
</evidence>
<dbReference type="Proteomes" id="UP001178508">
    <property type="component" value="Chromosome 24"/>
</dbReference>
<name>A0AAV1HQL0_XYRNO</name>
<accession>A0AAV1HQL0</accession>
<proteinExistence type="predicted"/>